<dbReference type="SMART" id="SM00387">
    <property type="entry name" value="HATPase_c"/>
    <property type="match status" value="1"/>
</dbReference>
<dbReference type="InterPro" id="IPR001610">
    <property type="entry name" value="PAC"/>
</dbReference>
<evidence type="ECO:0000259" key="9">
    <source>
        <dbReference type="PROSITE" id="PS50110"/>
    </source>
</evidence>
<dbReference type="STRING" id="937775.Metlim_1473"/>
<feature type="domain" description="PAC" evidence="11">
    <location>
        <begin position="685"/>
        <end position="738"/>
    </location>
</feature>
<evidence type="ECO:0000256" key="4">
    <source>
        <dbReference type="ARBA" id="ARBA00022679"/>
    </source>
</evidence>
<dbReference type="SUPFAM" id="SSF55781">
    <property type="entry name" value="GAF domain-like"/>
    <property type="match status" value="1"/>
</dbReference>
<dbReference type="InterPro" id="IPR013655">
    <property type="entry name" value="PAS_fold_3"/>
</dbReference>
<dbReference type="PANTHER" id="PTHR43304">
    <property type="entry name" value="PHYTOCHROME-LIKE PROTEIN CPH1"/>
    <property type="match status" value="1"/>
</dbReference>
<dbReference type="CDD" id="cd00156">
    <property type="entry name" value="REC"/>
    <property type="match status" value="1"/>
</dbReference>
<evidence type="ECO:0000256" key="1">
    <source>
        <dbReference type="ARBA" id="ARBA00000085"/>
    </source>
</evidence>
<name>H1Z336_9EURY</name>
<evidence type="ECO:0000259" key="8">
    <source>
        <dbReference type="PROSITE" id="PS50109"/>
    </source>
</evidence>
<dbReference type="PANTHER" id="PTHR43304:SF1">
    <property type="entry name" value="PAC DOMAIN-CONTAINING PROTEIN"/>
    <property type="match status" value="1"/>
</dbReference>
<evidence type="ECO:0000259" key="11">
    <source>
        <dbReference type="PROSITE" id="PS50113"/>
    </source>
</evidence>
<evidence type="ECO:0000259" key="10">
    <source>
        <dbReference type="PROSITE" id="PS50112"/>
    </source>
</evidence>
<comment type="catalytic activity">
    <reaction evidence="1">
        <text>ATP + protein L-histidine = ADP + protein N-phospho-L-histidine.</text>
        <dbReference type="EC" id="2.7.13.3"/>
    </reaction>
</comment>
<feature type="coiled-coil region" evidence="7">
    <location>
        <begin position="319"/>
        <end position="349"/>
    </location>
</feature>
<dbReference type="PROSITE" id="PS50112">
    <property type="entry name" value="PAS"/>
    <property type="match status" value="1"/>
</dbReference>
<dbReference type="Gene3D" id="3.30.450.40">
    <property type="match status" value="1"/>
</dbReference>
<dbReference type="InterPro" id="IPR029016">
    <property type="entry name" value="GAF-like_dom_sf"/>
</dbReference>
<keyword evidence="3 6" id="KW-0597">Phosphoprotein</keyword>
<feature type="modified residue" description="4-aspartylphosphate" evidence="6">
    <location>
        <position position="62"/>
    </location>
</feature>
<evidence type="ECO:0000256" key="6">
    <source>
        <dbReference type="PROSITE-ProRule" id="PRU00169"/>
    </source>
</evidence>
<proteinExistence type="predicted"/>
<protein>
    <recommendedName>
        <fullName evidence="2">histidine kinase</fullName>
        <ecNumber evidence="2">2.7.13.3</ecNumber>
    </recommendedName>
</protein>
<dbReference type="CDD" id="cd00075">
    <property type="entry name" value="HATPase"/>
    <property type="match status" value="1"/>
</dbReference>
<dbReference type="InterPro" id="IPR052162">
    <property type="entry name" value="Sensor_kinase/Photoreceptor"/>
</dbReference>
<dbReference type="SUPFAM" id="SSF52172">
    <property type="entry name" value="CheY-like"/>
    <property type="match status" value="1"/>
</dbReference>
<dbReference type="GO" id="GO:0000160">
    <property type="term" value="P:phosphorelay signal transduction system"/>
    <property type="evidence" value="ECO:0007669"/>
    <property type="project" value="InterPro"/>
</dbReference>
<dbReference type="NCBIfam" id="TIGR00229">
    <property type="entry name" value="sensory_box"/>
    <property type="match status" value="3"/>
</dbReference>
<dbReference type="PROSITE" id="PS50109">
    <property type="entry name" value="HIS_KIN"/>
    <property type="match status" value="1"/>
</dbReference>
<dbReference type="CDD" id="cd00130">
    <property type="entry name" value="PAS"/>
    <property type="match status" value="3"/>
</dbReference>
<dbReference type="InterPro" id="IPR001789">
    <property type="entry name" value="Sig_transdc_resp-reg_receiver"/>
</dbReference>
<dbReference type="AlphaFoldDB" id="H1Z336"/>
<dbReference type="SMART" id="SM00091">
    <property type="entry name" value="PAS"/>
    <property type="match status" value="3"/>
</dbReference>
<dbReference type="InParanoid" id="H1Z336"/>
<dbReference type="Gene3D" id="3.30.450.20">
    <property type="entry name" value="PAS domain"/>
    <property type="match status" value="3"/>
</dbReference>
<feature type="domain" description="Response regulatory" evidence="9">
    <location>
        <begin position="12"/>
        <end position="127"/>
    </location>
</feature>
<dbReference type="Gene3D" id="3.40.50.2300">
    <property type="match status" value="1"/>
</dbReference>
<dbReference type="Pfam" id="PF08447">
    <property type="entry name" value="PAS_3"/>
    <property type="match status" value="1"/>
</dbReference>
<evidence type="ECO:0000256" key="3">
    <source>
        <dbReference type="ARBA" id="ARBA00022553"/>
    </source>
</evidence>
<dbReference type="InterPro" id="IPR005467">
    <property type="entry name" value="His_kinase_dom"/>
</dbReference>
<dbReference type="Gene3D" id="3.30.565.10">
    <property type="entry name" value="Histidine kinase-like ATPase, C-terminal domain"/>
    <property type="match status" value="1"/>
</dbReference>
<accession>H1Z336</accession>
<evidence type="ECO:0000313" key="13">
    <source>
        <dbReference type="Proteomes" id="UP000005741"/>
    </source>
</evidence>
<evidence type="ECO:0000256" key="2">
    <source>
        <dbReference type="ARBA" id="ARBA00012438"/>
    </source>
</evidence>
<dbReference type="Pfam" id="PF13426">
    <property type="entry name" value="PAS_9"/>
    <property type="match status" value="1"/>
</dbReference>
<keyword evidence="5 12" id="KW-0418">Kinase</keyword>
<dbReference type="Pfam" id="PF13188">
    <property type="entry name" value="PAS_8"/>
    <property type="match status" value="1"/>
</dbReference>
<dbReference type="InterPro" id="IPR011006">
    <property type="entry name" value="CheY-like_superfamily"/>
</dbReference>
<dbReference type="EMBL" id="CM001436">
    <property type="protein sequence ID" value="EHQ35576.1"/>
    <property type="molecule type" value="Genomic_DNA"/>
</dbReference>
<feature type="domain" description="PAS" evidence="10">
    <location>
        <begin position="373"/>
        <end position="413"/>
    </location>
</feature>
<evidence type="ECO:0000313" key="12">
    <source>
        <dbReference type="EMBL" id="EHQ35576.1"/>
    </source>
</evidence>
<evidence type="ECO:0000256" key="5">
    <source>
        <dbReference type="ARBA" id="ARBA00022777"/>
    </source>
</evidence>
<dbReference type="InterPro" id="IPR000014">
    <property type="entry name" value="PAS"/>
</dbReference>
<dbReference type="PROSITE" id="PS50110">
    <property type="entry name" value="RESPONSE_REGULATORY"/>
    <property type="match status" value="1"/>
</dbReference>
<feature type="domain" description="PAC" evidence="11">
    <location>
        <begin position="548"/>
        <end position="600"/>
    </location>
</feature>
<dbReference type="HOGENOM" id="CLU_000445_114_58_2"/>
<evidence type="ECO:0000256" key="7">
    <source>
        <dbReference type="SAM" id="Coils"/>
    </source>
</evidence>
<dbReference type="PROSITE" id="PS50113">
    <property type="entry name" value="PAC"/>
    <property type="match status" value="2"/>
</dbReference>
<dbReference type="Pfam" id="PF00072">
    <property type="entry name" value="Response_reg"/>
    <property type="match status" value="1"/>
</dbReference>
<dbReference type="InterPro" id="IPR035965">
    <property type="entry name" value="PAS-like_dom_sf"/>
</dbReference>
<dbReference type="Proteomes" id="UP000005741">
    <property type="component" value="Chromosome"/>
</dbReference>
<dbReference type="EC" id="2.7.13.3" evidence="2"/>
<keyword evidence="4" id="KW-0808">Transferase</keyword>
<dbReference type="InterPro" id="IPR000700">
    <property type="entry name" value="PAS-assoc_C"/>
</dbReference>
<sequence>MTPYEYEYPEVRILLIDDDLLFLNEINEFLENSEGINAIAVSDAAETAELLSGKDYNVIIPDYRMTGTENTEFIEYLRLNKENIPFILFKSKGDDAAGIETINSRADYYILINHDAEAQFKVPESIIRNIFSELLAGKILQRRLLLEKTISDISSRFVNFKSFNYAVDNSLYDLGVVTCAESVNLLFFDNINNSYTVTNSWFKDNAGGRKDIFVTIPESKIPRLLTELKAGKFIYLPSFDTVAEEGKNDCKYLSGFGIKSLIFLPILINDRLEGFISIENFKVSAGCTTGNIDILTVVADIFGDAVERLRKDSSLIKSNKELIASNETLSAAEEELRQQLEILMEAQKLLIDSEEKYCLLFRNLNFGFALHELITDIEGKPSDYRFIEVNPAFEKMTGLKNHDIAGKRVLEVLPGTEDYWIESYGKVALTGEPLLIEKYSNEMCKYFSVSAYSPKPGYFATIFHDVTDKKEAEIKAEQLGNILENSLNEIYIFDTGTLKFQHANRGARMNIGYSEEELSNMTPLDLKPEFTAELFEELIAPLKSGKAEYVDFITIHRRKDGSCYPVKVHLQITKSGDKEVFAAIIIDITDRVESERELDRSRFILNEALSGSRAGLWEYNTQNDIINVQFTDTWEEILGYSVQDFPDITKSGINSETWLNLVHPDDLSYVKEGLNECISGISDYYDTEYRMKHKSGRWVWVHARGRVKKTDGGGIPQVIYGTHVDISGRKSAEEALKVSNDKLKMLSEISRHDILNQVTALKVYAMFSREIVQDECSNPKLDEFLSKIENGLNIVLNQIDFSRNYQKLGIENPKWYGVSKLIENSITDGLLIREHCKGLFIYADPMIEMVFNNLFENTVRHGINPNNVNIYFEDRDNCCKIIYEDDGGGIPDKKKGMIFNRGFGDNTGMGLFLAREILSITGIKIEENGVYGSGARFEMTVPDGVWKRE</sequence>
<dbReference type="PATRIC" id="fig|937775.9.peg.1669"/>
<gene>
    <name evidence="12" type="ORF">Metlim_1473</name>
</gene>
<reference evidence="12 13" key="1">
    <citation type="submission" date="2011-10" db="EMBL/GenBank/DDBJ databases">
        <title>The Improved High-Quality Draft genome of Methanoplanus limicola DSM 2279.</title>
        <authorList>
            <consortium name="US DOE Joint Genome Institute (JGI-PGF)"/>
            <person name="Lucas S."/>
            <person name="Copeland A."/>
            <person name="Lapidus A."/>
            <person name="Glavina del Rio T."/>
            <person name="Dalin E."/>
            <person name="Tice H."/>
            <person name="Bruce D."/>
            <person name="Goodwin L."/>
            <person name="Pitluck S."/>
            <person name="Peters L."/>
            <person name="Mikhailova N."/>
            <person name="Lu M."/>
            <person name="Kyrpides N."/>
            <person name="Mavromatis K."/>
            <person name="Ivanova N."/>
            <person name="Markowitz V."/>
            <person name="Cheng J.-F."/>
            <person name="Hugenholtz P."/>
            <person name="Woyke T."/>
            <person name="Wu D."/>
            <person name="Wirth R."/>
            <person name="Brambilla E.-M."/>
            <person name="Klenk H.-P."/>
            <person name="Eisen J.A."/>
        </authorList>
    </citation>
    <scope>NUCLEOTIDE SEQUENCE [LARGE SCALE GENOMIC DNA]</scope>
    <source>
        <strain evidence="12 13">DSM 2279</strain>
    </source>
</reference>
<keyword evidence="7" id="KW-0175">Coiled coil</keyword>
<organism evidence="12 13">
    <name type="scientific">Methanoplanus limicola DSM 2279</name>
    <dbReference type="NCBI Taxonomy" id="937775"/>
    <lineage>
        <taxon>Archaea</taxon>
        <taxon>Methanobacteriati</taxon>
        <taxon>Methanobacteriota</taxon>
        <taxon>Stenosarchaea group</taxon>
        <taxon>Methanomicrobia</taxon>
        <taxon>Methanomicrobiales</taxon>
        <taxon>Methanomicrobiaceae</taxon>
        <taxon>Methanoplanus</taxon>
    </lineage>
</organism>
<dbReference type="InterPro" id="IPR036890">
    <property type="entry name" value="HATPase_C_sf"/>
</dbReference>
<dbReference type="Pfam" id="PF02518">
    <property type="entry name" value="HATPase_c"/>
    <property type="match status" value="1"/>
</dbReference>
<feature type="domain" description="Histidine kinase" evidence="8">
    <location>
        <begin position="847"/>
        <end position="945"/>
    </location>
</feature>
<keyword evidence="13" id="KW-1185">Reference proteome</keyword>
<dbReference type="SMART" id="SM00086">
    <property type="entry name" value="PAC"/>
    <property type="match status" value="2"/>
</dbReference>
<dbReference type="SMART" id="SM00448">
    <property type="entry name" value="REC"/>
    <property type="match status" value="1"/>
</dbReference>
<dbReference type="InterPro" id="IPR003594">
    <property type="entry name" value="HATPase_dom"/>
</dbReference>
<dbReference type="SUPFAM" id="SSF55785">
    <property type="entry name" value="PYP-like sensor domain (PAS domain)"/>
    <property type="match status" value="3"/>
</dbReference>
<dbReference type="SUPFAM" id="SSF55874">
    <property type="entry name" value="ATPase domain of HSP90 chaperone/DNA topoisomerase II/histidine kinase"/>
    <property type="match status" value="1"/>
</dbReference>
<dbReference type="GO" id="GO:0004673">
    <property type="term" value="F:protein histidine kinase activity"/>
    <property type="evidence" value="ECO:0007669"/>
    <property type="project" value="UniProtKB-EC"/>
</dbReference>